<dbReference type="Pfam" id="PF08447">
    <property type="entry name" value="PAS_3"/>
    <property type="match status" value="1"/>
</dbReference>
<dbReference type="SMART" id="SM00388">
    <property type="entry name" value="HisKA"/>
    <property type="match status" value="1"/>
</dbReference>
<dbReference type="Pfam" id="PF00989">
    <property type="entry name" value="PAS"/>
    <property type="match status" value="2"/>
</dbReference>
<evidence type="ECO:0000259" key="10">
    <source>
        <dbReference type="PROSITE" id="PS50112"/>
    </source>
</evidence>
<feature type="domain" description="Histidine kinase" evidence="9">
    <location>
        <begin position="979"/>
        <end position="1181"/>
    </location>
</feature>
<evidence type="ECO:0000259" key="11">
    <source>
        <dbReference type="PROSITE" id="PS50113"/>
    </source>
</evidence>
<dbReference type="InterPro" id="IPR004358">
    <property type="entry name" value="Sig_transdc_His_kin-like_C"/>
</dbReference>
<dbReference type="Proteomes" id="UP001628668">
    <property type="component" value="Unassembled WGS sequence"/>
</dbReference>
<dbReference type="InterPro" id="IPR013655">
    <property type="entry name" value="PAS_fold_3"/>
</dbReference>
<dbReference type="PROSITE" id="PS50112">
    <property type="entry name" value="PAS"/>
    <property type="match status" value="3"/>
</dbReference>
<dbReference type="InterPro" id="IPR035965">
    <property type="entry name" value="PAS-like_dom_sf"/>
</dbReference>
<dbReference type="SMART" id="SM00387">
    <property type="entry name" value="HATPase_c"/>
    <property type="match status" value="1"/>
</dbReference>
<keyword evidence="6" id="KW-0418">Kinase</keyword>
<keyword evidence="5" id="KW-0547">Nucleotide-binding</keyword>
<dbReference type="SMART" id="SM00267">
    <property type="entry name" value="GGDEF"/>
    <property type="match status" value="1"/>
</dbReference>
<dbReference type="InterPro" id="IPR000700">
    <property type="entry name" value="PAS-assoc_C"/>
</dbReference>
<feature type="domain" description="PAS" evidence="10">
    <location>
        <begin position="142"/>
        <end position="212"/>
    </location>
</feature>
<evidence type="ECO:0000256" key="5">
    <source>
        <dbReference type="ARBA" id="ARBA00022741"/>
    </source>
</evidence>
<dbReference type="PRINTS" id="PR00344">
    <property type="entry name" value="BCTRLSENSOR"/>
</dbReference>
<dbReference type="Gene3D" id="1.10.287.130">
    <property type="match status" value="1"/>
</dbReference>
<dbReference type="InterPro" id="IPR001610">
    <property type="entry name" value="PAC"/>
</dbReference>
<dbReference type="PROSITE" id="PS50883">
    <property type="entry name" value="EAL"/>
    <property type="match status" value="1"/>
</dbReference>
<comment type="catalytic activity">
    <reaction evidence="1">
        <text>ATP + protein L-histidine = ADP + protein N-phospho-L-histidine.</text>
        <dbReference type="EC" id="2.7.13.3"/>
    </reaction>
</comment>
<dbReference type="Pfam" id="PF00563">
    <property type="entry name" value="EAL"/>
    <property type="match status" value="1"/>
</dbReference>
<dbReference type="Pfam" id="PF00512">
    <property type="entry name" value="HisKA"/>
    <property type="match status" value="1"/>
</dbReference>
<dbReference type="SUPFAM" id="SSF55073">
    <property type="entry name" value="Nucleotide cyclase"/>
    <property type="match status" value="1"/>
</dbReference>
<evidence type="ECO:0000256" key="1">
    <source>
        <dbReference type="ARBA" id="ARBA00000085"/>
    </source>
</evidence>
<dbReference type="RefSeq" id="WP_411159202.1">
    <property type="nucleotide sequence ID" value="NZ_JBJOSA010000003.1"/>
</dbReference>
<dbReference type="SMART" id="SM00052">
    <property type="entry name" value="EAL"/>
    <property type="match status" value="1"/>
</dbReference>
<feature type="domain" description="PAC" evidence="11">
    <location>
        <begin position="216"/>
        <end position="267"/>
    </location>
</feature>
<evidence type="ECO:0000256" key="6">
    <source>
        <dbReference type="ARBA" id="ARBA00022777"/>
    </source>
</evidence>
<dbReference type="CDD" id="cd00130">
    <property type="entry name" value="PAS"/>
    <property type="match status" value="3"/>
</dbReference>
<dbReference type="SUPFAM" id="SSF141868">
    <property type="entry name" value="EAL domain-like"/>
    <property type="match status" value="1"/>
</dbReference>
<dbReference type="Gene3D" id="3.30.565.10">
    <property type="entry name" value="Histidine kinase-like ATPase, C-terminal domain"/>
    <property type="match status" value="1"/>
</dbReference>
<feature type="domain" description="GGDEF" evidence="13">
    <location>
        <begin position="299"/>
        <end position="431"/>
    </location>
</feature>
<feature type="domain" description="PAS" evidence="10">
    <location>
        <begin position="18"/>
        <end position="88"/>
    </location>
</feature>
<dbReference type="SMART" id="SM00086">
    <property type="entry name" value="PAC"/>
    <property type="match status" value="3"/>
</dbReference>
<gene>
    <name evidence="14" type="ORF">ACKA06_05665</name>
</gene>
<dbReference type="InterPro" id="IPR000014">
    <property type="entry name" value="PAS"/>
</dbReference>
<dbReference type="PANTHER" id="PTHR44757">
    <property type="entry name" value="DIGUANYLATE CYCLASE DGCP"/>
    <property type="match status" value="1"/>
</dbReference>
<evidence type="ECO:0000256" key="4">
    <source>
        <dbReference type="ARBA" id="ARBA00022679"/>
    </source>
</evidence>
<dbReference type="SMART" id="SM00091">
    <property type="entry name" value="PAS"/>
    <property type="match status" value="3"/>
</dbReference>
<evidence type="ECO:0000313" key="14">
    <source>
        <dbReference type="EMBL" id="MFL8936272.1"/>
    </source>
</evidence>
<dbReference type="CDD" id="cd00075">
    <property type="entry name" value="HATPase"/>
    <property type="match status" value="1"/>
</dbReference>
<dbReference type="SUPFAM" id="SSF55785">
    <property type="entry name" value="PYP-like sensor domain (PAS domain)"/>
    <property type="match status" value="4"/>
</dbReference>
<evidence type="ECO:0000256" key="3">
    <source>
        <dbReference type="ARBA" id="ARBA00022553"/>
    </source>
</evidence>
<reference evidence="14 15" key="1">
    <citation type="submission" date="2024-12" db="EMBL/GenBank/DDBJ databases">
        <authorList>
            <person name="Li X."/>
            <person name="Zhang D."/>
        </authorList>
    </citation>
    <scope>NUCLEOTIDE SEQUENCE [LARGE SCALE GENOMIC DNA]</scope>
    <source>
        <strain evidence="14 15">JCM19602</strain>
    </source>
</reference>
<dbReference type="NCBIfam" id="TIGR00254">
    <property type="entry name" value="GGDEF"/>
    <property type="match status" value="1"/>
</dbReference>
<feature type="domain" description="PAS" evidence="10">
    <location>
        <begin position="840"/>
        <end position="911"/>
    </location>
</feature>
<dbReference type="CDD" id="cd00082">
    <property type="entry name" value="HisKA"/>
    <property type="match status" value="1"/>
</dbReference>
<dbReference type="InterPro" id="IPR003594">
    <property type="entry name" value="HATPase_dom"/>
</dbReference>
<evidence type="ECO:0000313" key="15">
    <source>
        <dbReference type="Proteomes" id="UP001628668"/>
    </source>
</evidence>
<dbReference type="EC" id="2.7.13.3" evidence="2"/>
<dbReference type="CDD" id="cd01949">
    <property type="entry name" value="GGDEF"/>
    <property type="match status" value="1"/>
</dbReference>
<dbReference type="InterPro" id="IPR005467">
    <property type="entry name" value="His_kinase_dom"/>
</dbReference>
<keyword evidence="4" id="KW-0808">Transferase</keyword>
<dbReference type="InterPro" id="IPR000160">
    <property type="entry name" value="GGDEF_dom"/>
</dbReference>
<dbReference type="InterPro" id="IPR043128">
    <property type="entry name" value="Rev_trsase/Diguanyl_cyclase"/>
</dbReference>
<dbReference type="SUPFAM" id="SSF55874">
    <property type="entry name" value="ATPase domain of HSP90 chaperone/DNA topoisomerase II/histidine kinase"/>
    <property type="match status" value="1"/>
</dbReference>
<dbReference type="PANTHER" id="PTHR44757:SF2">
    <property type="entry name" value="BIOFILM ARCHITECTURE MAINTENANCE PROTEIN MBAA"/>
    <property type="match status" value="1"/>
</dbReference>
<accession>A0ABW8VQ06</accession>
<keyword evidence="3" id="KW-0597">Phosphoprotein</keyword>
<dbReference type="InterPro" id="IPR052155">
    <property type="entry name" value="Biofilm_reg_signaling"/>
</dbReference>
<evidence type="ECO:0000259" key="13">
    <source>
        <dbReference type="PROSITE" id="PS50887"/>
    </source>
</evidence>
<dbReference type="NCBIfam" id="TIGR00229">
    <property type="entry name" value="sensory_box"/>
    <property type="match status" value="3"/>
</dbReference>
<dbReference type="InterPro" id="IPR036097">
    <property type="entry name" value="HisK_dim/P_sf"/>
</dbReference>
<evidence type="ECO:0000256" key="2">
    <source>
        <dbReference type="ARBA" id="ARBA00012438"/>
    </source>
</evidence>
<dbReference type="Pfam" id="PF00990">
    <property type="entry name" value="GGDEF"/>
    <property type="match status" value="1"/>
</dbReference>
<sequence length="1181" mass="134506">MKNFITIQKGKKIERINKNNYYKQLFGNFPDALFLLDEEGYFIDINQGLEVLTGADSGQLLHSHFSGYIHEEDLSLVKEYFQGALMGEVQNREFRIVRADGGVRHVSITVIAAKYEDEIIGAFGTAKDITENKELEQVVRSSNAKFESLLQHSADVLAILDENGIIMYESPSIFNILGYDPDEVIGNSCFDYMTSCDAEKAKKLLGELLQIPNGMIKDEFMMIARNGKIIHCEANVTNLLQDENVNGVVVNYRDITDRKKYEQDIMHRAFHDYLTGLPNRYKMENRLQEEIDKARTLNKKLAVLFIDLDRFKIVNDSMGHHIGDILLKQVAFRLKEISIPGDFLFRQSGDEFIMILPDADIRSTEEAAKAVQETLAASFMINHYEIYCSPSIGISLYPEDGKSVDELIKHADFAMYQAKKSVNKTFQFFSSSQLNEKVNPLKMEIELHKAIERSELVLHYQPKLSLKTGMIIGFEALMRWKHKEWGMVSPGTFIPIAEDSGLIIPMGEWALYEACRQNMEWHKKGLKTIVSVNLSPRQFSQTDLVKIVENALKETGLPAKYLELEITESMTADLNRAIETLQKLKTLGVKISIDDFGTGFSSLNYLKRFPVDTLKIDQSFVRELHNHPNDETIVKTIISMAHHLNLNVVAEGIETQEQLVFLQQHLCDEGQGFLFCRPLPPEELQGMVGEVQQIVLRSGISQELNERMWAEELVREARRELHETIRLQQGLTLKYKKIGDRYVHTFCEGELLYRFGMIPEQIVGKDLFEILDEKEASRKNVHYERAWKGEENVSYEGIINHVHYVAKLRAVKRGGVVEEVICSCIDMTEQKKVEEALRESEQKYRLIAENMSDLISIIDVKGNLLYASPSHETVLGYRGHKMPGGLNVFDYFHPEDQPFVVENLKYILEHKKPIQIEFRYGHAKGEWMLLETSVTPILGQDGEVEQIVAVGRDITEKKRAEKLLWDSEKLSVVGELAAGVAHEIRNPITSIKGFIQLFQKGMIQDHYYHVIYDEFKRIEEIVAEFLSLAKPQPINLQVADPRTLIKDVITLFSSEANLMNVQIEVEVEEEVGPLSCDLNQIKQVLINLMKNSIEAMPDGGIIKVKARKSGGSIVFKVTDNGIGICKDRIEKLGEPFYSNKEKGTGLGLMLCFRIIKQHKGTITIESEEHIGTSVEIVLPAL</sequence>
<protein>
    <recommendedName>
        <fullName evidence="2">histidine kinase</fullName>
        <ecNumber evidence="2">2.7.13.3</ecNumber>
    </recommendedName>
</protein>
<evidence type="ECO:0000256" key="8">
    <source>
        <dbReference type="ARBA" id="ARBA00023012"/>
    </source>
</evidence>
<dbReference type="PROSITE" id="PS50887">
    <property type="entry name" value="GGDEF"/>
    <property type="match status" value="1"/>
</dbReference>
<dbReference type="Gene3D" id="3.30.70.270">
    <property type="match status" value="1"/>
</dbReference>
<evidence type="ECO:0000259" key="9">
    <source>
        <dbReference type="PROSITE" id="PS50109"/>
    </source>
</evidence>
<dbReference type="InterPro" id="IPR036890">
    <property type="entry name" value="HATPase_C_sf"/>
</dbReference>
<dbReference type="SUPFAM" id="SSF47384">
    <property type="entry name" value="Homodimeric domain of signal transducing histidine kinase"/>
    <property type="match status" value="1"/>
</dbReference>
<dbReference type="InterPro" id="IPR003661">
    <property type="entry name" value="HisK_dim/P_dom"/>
</dbReference>
<dbReference type="Gene3D" id="3.30.450.20">
    <property type="entry name" value="PAS domain"/>
    <property type="match status" value="4"/>
</dbReference>
<dbReference type="InterPro" id="IPR013767">
    <property type="entry name" value="PAS_fold"/>
</dbReference>
<feature type="domain" description="PAC" evidence="11">
    <location>
        <begin position="914"/>
        <end position="966"/>
    </location>
</feature>
<feature type="domain" description="EAL" evidence="12">
    <location>
        <begin position="440"/>
        <end position="692"/>
    </location>
</feature>
<comment type="caution">
    <text evidence="14">The sequence shown here is derived from an EMBL/GenBank/DDBJ whole genome shotgun (WGS) entry which is preliminary data.</text>
</comment>
<dbReference type="CDD" id="cd01948">
    <property type="entry name" value="EAL"/>
    <property type="match status" value="1"/>
</dbReference>
<dbReference type="Gene3D" id="3.20.20.450">
    <property type="entry name" value="EAL domain"/>
    <property type="match status" value="1"/>
</dbReference>
<dbReference type="InterPro" id="IPR029787">
    <property type="entry name" value="Nucleotide_cyclase"/>
</dbReference>
<evidence type="ECO:0000259" key="12">
    <source>
        <dbReference type="PROSITE" id="PS50883"/>
    </source>
</evidence>
<dbReference type="InterPro" id="IPR001633">
    <property type="entry name" value="EAL_dom"/>
</dbReference>
<feature type="domain" description="PAC" evidence="11">
    <location>
        <begin position="90"/>
        <end position="141"/>
    </location>
</feature>
<keyword evidence="7" id="KW-0067">ATP-binding</keyword>
<dbReference type="InterPro" id="IPR035919">
    <property type="entry name" value="EAL_sf"/>
</dbReference>
<dbReference type="PROSITE" id="PS50113">
    <property type="entry name" value="PAC"/>
    <property type="match status" value="3"/>
</dbReference>
<dbReference type="PROSITE" id="PS50109">
    <property type="entry name" value="HIS_KIN"/>
    <property type="match status" value="1"/>
</dbReference>
<keyword evidence="15" id="KW-1185">Reference proteome</keyword>
<organism evidence="14 15">
    <name type="scientific">Rossellomorea oryzaecorticis</name>
    <dbReference type="NCBI Taxonomy" id="1396505"/>
    <lineage>
        <taxon>Bacteria</taxon>
        <taxon>Bacillati</taxon>
        <taxon>Bacillota</taxon>
        <taxon>Bacilli</taxon>
        <taxon>Bacillales</taxon>
        <taxon>Bacillaceae</taxon>
        <taxon>Rossellomorea</taxon>
    </lineage>
</organism>
<name>A0ABW8VQ06_9BACI</name>
<dbReference type="EMBL" id="JBJOSA010000003">
    <property type="protein sequence ID" value="MFL8936272.1"/>
    <property type="molecule type" value="Genomic_DNA"/>
</dbReference>
<evidence type="ECO:0000256" key="7">
    <source>
        <dbReference type="ARBA" id="ARBA00022840"/>
    </source>
</evidence>
<keyword evidence="8" id="KW-0902">Two-component regulatory system</keyword>
<dbReference type="Pfam" id="PF02518">
    <property type="entry name" value="HATPase_c"/>
    <property type="match status" value="1"/>
</dbReference>
<proteinExistence type="predicted"/>